<dbReference type="GO" id="GO:0008381">
    <property type="term" value="F:mechanosensitive monoatomic ion channel activity"/>
    <property type="evidence" value="ECO:0007669"/>
    <property type="project" value="InterPro"/>
</dbReference>
<gene>
    <name evidence="10" type="ORF">GBZ86_08360</name>
</gene>
<protein>
    <submittedName>
        <fullName evidence="10">Mechanosensitive ion channel</fullName>
    </submittedName>
</protein>
<evidence type="ECO:0000313" key="10">
    <source>
        <dbReference type="EMBL" id="MPQ43769.1"/>
    </source>
</evidence>
<dbReference type="FunFam" id="2.30.30.60:FF:000001">
    <property type="entry name" value="MscS Mechanosensitive ion channel"/>
    <property type="match status" value="1"/>
</dbReference>
<reference evidence="10 11" key="1">
    <citation type="submission" date="2019-10" db="EMBL/GenBank/DDBJ databases">
        <title>The Genome Sequence of Clostridium tarantellae Isolated from Fish Brain.</title>
        <authorList>
            <person name="Bano L."/>
            <person name="Kiel M."/>
            <person name="Sales G."/>
            <person name="Doxey A.C."/>
            <person name="Mansfield M.J."/>
            <person name="Schiavone M."/>
            <person name="Rossetto O."/>
            <person name="Pirazzini M."/>
            <person name="Dobrindt U."/>
            <person name="Montecucco C."/>
        </authorList>
    </citation>
    <scope>NUCLEOTIDE SEQUENCE [LARGE SCALE GENOMIC DNA]</scope>
    <source>
        <strain evidence="10 11">DSM 3997</strain>
    </source>
</reference>
<dbReference type="InterPro" id="IPR023408">
    <property type="entry name" value="MscS_beta-dom_sf"/>
</dbReference>
<dbReference type="Gene3D" id="2.30.30.60">
    <property type="match status" value="1"/>
</dbReference>
<dbReference type="InterPro" id="IPR045276">
    <property type="entry name" value="YbiO_bact"/>
</dbReference>
<dbReference type="Proteomes" id="UP000430345">
    <property type="component" value="Unassembled WGS sequence"/>
</dbReference>
<dbReference type="Gene3D" id="1.10.287.1260">
    <property type="match status" value="1"/>
</dbReference>
<keyword evidence="5 7" id="KW-1133">Transmembrane helix</keyword>
<keyword evidence="3" id="KW-1003">Cell membrane</keyword>
<feature type="domain" description="Mechanosensitive ion channel MscS C-terminal" evidence="9">
    <location>
        <begin position="209"/>
        <end position="293"/>
    </location>
</feature>
<evidence type="ECO:0000256" key="3">
    <source>
        <dbReference type="ARBA" id="ARBA00022475"/>
    </source>
</evidence>
<evidence type="ECO:0000256" key="1">
    <source>
        <dbReference type="ARBA" id="ARBA00004651"/>
    </source>
</evidence>
<dbReference type="AlphaFoldDB" id="A0A6I1MU57"/>
<evidence type="ECO:0000313" key="11">
    <source>
        <dbReference type="Proteomes" id="UP000430345"/>
    </source>
</evidence>
<feature type="domain" description="Mechanosensitive ion channel MscS" evidence="8">
    <location>
        <begin position="137"/>
        <end position="201"/>
    </location>
</feature>
<evidence type="ECO:0000259" key="9">
    <source>
        <dbReference type="Pfam" id="PF21082"/>
    </source>
</evidence>
<dbReference type="SUPFAM" id="SSF82861">
    <property type="entry name" value="Mechanosensitive channel protein MscS (YggB), transmembrane region"/>
    <property type="match status" value="1"/>
</dbReference>
<evidence type="ECO:0000259" key="8">
    <source>
        <dbReference type="Pfam" id="PF00924"/>
    </source>
</evidence>
<dbReference type="Pfam" id="PF21082">
    <property type="entry name" value="MS_channel_3rd"/>
    <property type="match status" value="1"/>
</dbReference>
<dbReference type="Gene3D" id="3.30.70.100">
    <property type="match status" value="1"/>
</dbReference>
<comment type="caution">
    <text evidence="10">The sequence shown here is derived from an EMBL/GenBank/DDBJ whole genome shotgun (WGS) entry which is preliminary data.</text>
</comment>
<dbReference type="InterPro" id="IPR049278">
    <property type="entry name" value="MS_channel_C"/>
</dbReference>
<dbReference type="PANTHER" id="PTHR30460">
    <property type="entry name" value="MODERATE CONDUCTANCE MECHANOSENSITIVE CHANNEL YBIO"/>
    <property type="match status" value="1"/>
</dbReference>
<dbReference type="OrthoDB" id="9809206at2"/>
<dbReference type="PANTHER" id="PTHR30460:SF0">
    <property type="entry name" value="MODERATE CONDUCTANCE MECHANOSENSITIVE CHANNEL YBIO"/>
    <property type="match status" value="1"/>
</dbReference>
<sequence length="310" mass="34352">MVQSFLLDSFLKFHIVAESTGESLYIGDKRLINLNTLDKMLEKTIHLAIIILLMAVIIKVGNKLINKLVKKQIESNYKFSMDEKKANTIGTLLQSILKYSVYFIGITTMLSSLFGNISWAFASIGGVAVGLGAQSFVKDVINGVFILFEEQFAVGDYITIANSTPIQGIVESIGLRTTELRDFNGDVNIIPNGSILIVTNHCKGDMRVLVDVEVAYETDIDYAIGIINKVCNKMNKTDKNITSPLEALGVMSFNPSGITIRVVGKAKPMTQWNIERELRKELKLALDKEGIEIPYPKTQIVNLSKEVSVK</sequence>
<dbReference type="SUPFAM" id="SSF82689">
    <property type="entry name" value="Mechanosensitive channel protein MscS (YggB), C-terminal domain"/>
    <property type="match status" value="1"/>
</dbReference>
<dbReference type="Pfam" id="PF00924">
    <property type="entry name" value="MS_channel_2nd"/>
    <property type="match status" value="1"/>
</dbReference>
<comment type="subcellular location">
    <subcellularLocation>
        <location evidence="1">Cell membrane</location>
        <topology evidence="1">Multi-pass membrane protein</topology>
    </subcellularLocation>
</comment>
<organism evidence="10 11">
    <name type="scientific">Clostridium tarantellae</name>
    <dbReference type="NCBI Taxonomy" id="39493"/>
    <lineage>
        <taxon>Bacteria</taxon>
        <taxon>Bacillati</taxon>
        <taxon>Bacillota</taxon>
        <taxon>Clostridia</taxon>
        <taxon>Eubacteriales</taxon>
        <taxon>Clostridiaceae</taxon>
        <taxon>Clostridium</taxon>
    </lineage>
</organism>
<dbReference type="GO" id="GO:0005886">
    <property type="term" value="C:plasma membrane"/>
    <property type="evidence" value="ECO:0007669"/>
    <property type="project" value="UniProtKB-SubCell"/>
</dbReference>
<feature type="transmembrane region" description="Helical" evidence="7">
    <location>
        <begin position="45"/>
        <end position="65"/>
    </location>
</feature>
<evidence type="ECO:0000256" key="7">
    <source>
        <dbReference type="SAM" id="Phobius"/>
    </source>
</evidence>
<comment type="similarity">
    <text evidence="2">Belongs to the MscS (TC 1.A.23) family.</text>
</comment>
<dbReference type="EMBL" id="WHJC01000104">
    <property type="protein sequence ID" value="MPQ43769.1"/>
    <property type="molecule type" value="Genomic_DNA"/>
</dbReference>
<dbReference type="InterPro" id="IPR010920">
    <property type="entry name" value="LSM_dom_sf"/>
</dbReference>
<dbReference type="InterPro" id="IPR006685">
    <property type="entry name" value="MscS_channel_2nd"/>
</dbReference>
<evidence type="ECO:0000256" key="5">
    <source>
        <dbReference type="ARBA" id="ARBA00022989"/>
    </source>
</evidence>
<keyword evidence="4 7" id="KW-0812">Transmembrane</keyword>
<evidence type="ECO:0000256" key="6">
    <source>
        <dbReference type="ARBA" id="ARBA00023136"/>
    </source>
</evidence>
<keyword evidence="6 7" id="KW-0472">Membrane</keyword>
<dbReference type="InterPro" id="IPR011066">
    <property type="entry name" value="MscS_channel_C_sf"/>
</dbReference>
<evidence type="ECO:0000256" key="2">
    <source>
        <dbReference type="ARBA" id="ARBA00008017"/>
    </source>
</evidence>
<evidence type="ECO:0000256" key="4">
    <source>
        <dbReference type="ARBA" id="ARBA00022692"/>
    </source>
</evidence>
<dbReference type="InterPro" id="IPR011014">
    <property type="entry name" value="MscS_channel_TM-2"/>
</dbReference>
<name>A0A6I1MU57_9CLOT</name>
<dbReference type="SUPFAM" id="SSF50182">
    <property type="entry name" value="Sm-like ribonucleoproteins"/>
    <property type="match status" value="1"/>
</dbReference>
<dbReference type="RefSeq" id="WP_152889585.1">
    <property type="nucleotide sequence ID" value="NZ_WHJC01000104.1"/>
</dbReference>
<proteinExistence type="inferred from homology"/>
<accession>A0A6I1MU57</accession>
<keyword evidence="11" id="KW-1185">Reference proteome</keyword>